<dbReference type="EMBL" id="BRVS01000013">
    <property type="protein sequence ID" value="GLB68213.1"/>
    <property type="molecule type" value="Genomic_DNA"/>
</dbReference>
<evidence type="ECO:0000259" key="1">
    <source>
        <dbReference type="Pfam" id="PF00656"/>
    </source>
</evidence>
<feature type="domain" description="Peptidase C14 caspase" evidence="1">
    <location>
        <begin position="18"/>
        <end position="253"/>
    </location>
</feature>
<sequence>MAGSADLIYTGPEGAGTHALVIGIGAYPNLLGGSSPAAKAAGMGQLTSPPLSARSVASWLLADYNFEAKPLASLSLLLSEQKPAPFRNPRTGAGHTVPEATADNIEAAVKAWRKRANGSPDNRLVFYFCGHGISEGTDMALLASDFSPDDEDNPLDQALDFEQLRRGLKGCQASEQVFFVDACRAASNFLISQTDARFAGRVPLLGLRRPPELPRVLSVPYYASLAGERAYGRPGQVSLFTQALLRGLRGAGSDNPEGDWRVSTATLATAIDDFMRRPVLAGRAATVQTPTVHELAVFDLHRLPGDPLVPVYVSCQPAEQNAAAEFVCRQGSEECGRRPRSEVDAEDPFSEWYLELALGDYLFEAEVDGAVPRSLTRAVRPPYSPVRLAAAP</sequence>
<gene>
    <name evidence="2" type="ORF">AHIS1636_26550</name>
</gene>
<dbReference type="SUPFAM" id="SSF52129">
    <property type="entry name" value="Caspase-like"/>
    <property type="match status" value="1"/>
</dbReference>
<dbReference type="RefSeq" id="WP_264796309.1">
    <property type="nucleotide sequence ID" value="NZ_BRVS01000013.1"/>
</dbReference>
<dbReference type="Proteomes" id="UP001209654">
    <property type="component" value="Unassembled WGS sequence"/>
</dbReference>
<comment type="caution">
    <text evidence="2">The sequence shown here is derived from an EMBL/GenBank/DDBJ whole genome shotgun (WGS) entry which is preliminary data.</text>
</comment>
<dbReference type="InterPro" id="IPR011600">
    <property type="entry name" value="Pept_C14_caspase"/>
</dbReference>
<accession>A0ABQ5MW84</accession>
<reference evidence="2 3" key="1">
    <citation type="journal article" date="2023" name="Int. J. Syst. Evol. Microbiol.">
        <title>Arthrobacter mangrovi sp. nov., an actinobacterium isolated from the rhizosphere of a mangrove.</title>
        <authorList>
            <person name="Hamada M."/>
            <person name="Saitou S."/>
            <person name="Enomoto N."/>
            <person name="Nanri K."/>
            <person name="Hidaka K."/>
            <person name="Miura T."/>
            <person name="Tamura T."/>
        </authorList>
    </citation>
    <scope>NUCLEOTIDE SEQUENCE [LARGE SCALE GENOMIC DNA]</scope>
    <source>
        <strain evidence="2 3">NBRC 112813</strain>
    </source>
</reference>
<evidence type="ECO:0000313" key="2">
    <source>
        <dbReference type="EMBL" id="GLB68213.1"/>
    </source>
</evidence>
<proteinExistence type="predicted"/>
<protein>
    <recommendedName>
        <fullName evidence="1">Peptidase C14 caspase domain-containing protein</fullName>
    </recommendedName>
</protein>
<dbReference type="InterPro" id="IPR029030">
    <property type="entry name" value="Caspase-like_dom_sf"/>
</dbReference>
<name>A0ABQ5MW84_9MICC</name>
<dbReference type="Gene3D" id="3.40.50.1460">
    <property type="match status" value="1"/>
</dbReference>
<keyword evidence="3" id="KW-1185">Reference proteome</keyword>
<dbReference type="Pfam" id="PF00656">
    <property type="entry name" value="Peptidase_C14"/>
    <property type="match status" value="1"/>
</dbReference>
<organism evidence="2 3">
    <name type="scientific">Arthrobacter mangrovi</name>
    <dbReference type="NCBI Taxonomy" id="2966350"/>
    <lineage>
        <taxon>Bacteria</taxon>
        <taxon>Bacillati</taxon>
        <taxon>Actinomycetota</taxon>
        <taxon>Actinomycetes</taxon>
        <taxon>Micrococcales</taxon>
        <taxon>Micrococcaceae</taxon>
        <taxon>Arthrobacter</taxon>
    </lineage>
</organism>
<evidence type="ECO:0000313" key="3">
    <source>
        <dbReference type="Proteomes" id="UP001209654"/>
    </source>
</evidence>